<keyword evidence="4" id="KW-0274">FAD</keyword>
<dbReference type="InterPro" id="IPR000172">
    <property type="entry name" value="GMC_OxRdtase_N"/>
</dbReference>
<dbReference type="InterPro" id="IPR007867">
    <property type="entry name" value="GMC_OxRtase_C"/>
</dbReference>
<feature type="domain" description="Glucose-methanol-choline oxidoreductase N-terminal" evidence="5">
    <location>
        <begin position="97"/>
        <end position="111"/>
    </location>
</feature>
<evidence type="ECO:0000259" key="5">
    <source>
        <dbReference type="PROSITE" id="PS00624"/>
    </source>
</evidence>
<dbReference type="SUPFAM" id="SSF51905">
    <property type="entry name" value="FAD/NAD(P)-binding domain"/>
    <property type="match status" value="1"/>
</dbReference>
<comment type="cofactor">
    <cofactor evidence="1">
        <name>FAD</name>
        <dbReference type="ChEBI" id="CHEBI:57692"/>
    </cofactor>
</comment>
<dbReference type="PANTHER" id="PTHR11552">
    <property type="entry name" value="GLUCOSE-METHANOL-CHOLINE GMC OXIDOREDUCTASE"/>
    <property type="match status" value="1"/>
</dbReference>
<dbReference type="GO" id="GO:0016614">
    <property type="term" value="F:oxidoreductase activity, acting on CH-OH group of donors"/>
    <property type="evidence" value="ECO:0007669"/>
    <property type="project" value="InterPro"/>
</dbReference>
<evidence type="ECO:0000256" key="3">
    <source>
        <dbReference type="ARBA" id="ARBA00022630"/>
    </source>
</evidence>
<dbReference type="InterPro" id="IPR012132">
    <property type="entry name" value="GMC_OxRdtase"/>
</dbReference>
<keyword evidence="7" id="KW-1185">Reference proteome</keyword>
<dbReference type="SUPFAM" id="SSF54373">
    <property type="entry name" value="FAD-linked reductases, C-terminal domain"/>
    <property type="match status" value="1"/>
</dbReference>
<dbReference type="PANTHER" id="PTHR11552:SF147">
    <property type="entry name" value="CHOLINE DEHYDROGENASE, MITOCHONDRIAL"/>
    <property type="match status" value="1"/>
</dbReference>
<evidence type="ECO:0000256" key="2">
    <source>
        <dbReference type="ARBA" id="ARBA00010790"/>
    </source>
</evidence>
<dbReference type="OrthoDB" id="269227at2759"/>
<keyword evidence="3" id="KW-0285">Flavoprotein</keyword>
<evidence type="ECO:0000256" key="4">
    <source>
        <dbReference type="ARBA" id="ARBA00022827"/>
    </source>
</evidence>
<dbReference type="EMBL" id="KV749500">
    <property type="protein sequence ID" value="OCL09159.1"/>
    <property type="molecule type" value="Genomic_DNA"/>
</dbReference>
<dbReference type="Proteomes" id="UP000250140">
    <property type="component" value="Unassembled WGS sequence"/>
</dbReference>
<evidence type="ECO:0000313" key="6">
    <source>
        <dbReference type="EMBL" id="OCL09159.1"/>
    </source>
</evidence>
<dbReference type="Pfam" id="PF05199">
    <property type="entry name" value="GMC_oxred_C"/>
    <property type="match status" value="1"/>
</dbReference>
<accession>A0A8E2F2A8</accession>
<dbReference type="Gene3D" id="3.30.560.10">
    <property type="entry name" value="Glucose Oxidase, domain 3"/>
    <property type="match status" value="1"/>
</dbReference>
<sequence>MGGDQSLDHKSKALPDNAFALILRSIHRLRHNEVYQHYFARDKTQPNIEIRTREYVDRIILELDSNGTLRAAGVQMQTASGHAITAKAREEVIITAGTYGSPAILLRSGVGPKEELRQHGIKTILNLPSVGKNLMDHLVMLSFYEVSKPGVTNDHLIWHKGARERTAQEYQKPHTGFFSQFSFGVFAYARLDERLKDSELWRNAYRANGRDPMGTLPSQPHVEFWNTECYSPKYMYRDFPPDGRFAFALATEFFAPRSRGEVTLESADPTKNPIVQHNYLSDPLDMLLFSEGCRFANEIVLEGLGTKDIIIGSWPAEHGHHSYKTREEWQQAIRQRADTCYHPAGSCKMGRKNDHAAVVDAELLVRGISNVRVADASIMPTLISGHPQMAVFAIGEKVSDLIRESRKT</sequence>
<protein>
    <submittedName>
        <fullName evidence="6">GMC oxidoreductase</fullName>
    </submittedName>
</protein>
<comment type="similarity">
    <text evidence="2">Belongs to the GMC oxidoreductase family.</text>
</comment>
<proteinExistence type="inferred from homology"/>
<dbReference type="AlphaFoldDB" id="A0A8E2F2A8"/>
<dbReference type="Pfam" id="PF00732">
    <property type="entry name" value="GMC_oxred_N"/>
    <property type="match status" value="1"/>
</dbReference>
<gene>
    <name evidence="6" type="ORF">AOQ84DRAFT_405254</name>
</gene>
<evidence type="ECO:0000256" key="1">
    <source>
        <dbReference type="ARBA" id="ARBA00001974"/>
    </source>
</evidence>
<dbReference type="InterPro" id="IPR036188">
    <property type="entry name" value="FAD/NAD-bd_sf"/>
</dbReference>
<organism evidence="6 7">
    <name type="scientific">Glonium stellatum</name>
    <dbReference type="NCBI Taxonomy" id="574774"/>
    <lineage>
        <taxon>Eukaryota</taxon>
        <taxon>Fungi</taxon>
        <taxon>Dikarya</taxon>
        <taxon>Ascomycota</taxon>
        <taxon>Pezizomycotina</taxon>
        <taxon>Dothideomycetes</taxon>
        <taxon>Pleosporomycetidae</taxon>
        <taxon>Gloniales</taxon>
        <taxon>Gloniaceae</taxon>
        <taxon>Glonium</taxon>
    </lineage>
</organism>
<dbReference type="PROSITE" id="PS00624">
    <property type="entry name" value="GMC_OXRED_2"/>
    <property type="match status" value="1"/>
</dbReference>
<dbReference type="GO" id="GO:0050660">
    <property type="term" value="F:flavin adenine dinucleotide binding"/>
    <property type="evidence" value="ECO:0007669"/>
    <property type="project" value="InterPro"/>
</dbReference>
<dbReference type="Gene3D" id="3.50.50.60">
    <property type="entry name" value="FAD/NAD(P)-binding domain"/>
    <property type="match status" value="1"/>
</dbReference>
<name>A0A8E2F2A8_9PEZI</name>
<evidence type="ECO:0000313" key="7">
    <source>
        <dbReference type="Proteomes" id="UP000250140"/>
    </source>
</evidence>
<reference evidence="6 7" key="1">
    <citation type="journal article" date="2016" name="Nat. Commun.">
        <title>Ectomycorrhizal ecology is imprinted in the genome of the dominant symbiotic fungus Cenococcum geophilum.</title>
        <authorList>
            <consortium name="DOE Joint Genome Institute"/>
            <person name="Peter M."/>
            <person name="Kohler A."/>
            <person name="Ohm R.A."/>
            <person name="Kuo A."/>
            <person name="Krutzmann J."/>
            <person name="Morin E."/>
            <person name="Arend M."/>
            <person name="Barry K.W."/>
            <person name="Binder M."/>
            <person name="Choi C."/>
            <person name="Clum A."/>
            <person name="Copeland A."/>
            <person name="Grisel N."/>
            <person name="Haridas S."/>
            <person name="Kipfer T."/>
            <person name="LaButti K."/>
            <person name="Lindquist E."/>
            <person name="Lipzen A."/>
            <person name="Maire R."/>
            <person name="Meier B."/>
            <person name="Mihaltcheva S."/>
            <person name="Molinier V."/>
            <person name="Murat C."/>
            <person name="Poggeler S."/>
            <person name="Quandt C.A."/>
            <person name="Sperisen C."/>
            <person name="Tritt A."/>
            <person name="Tisserant E."/>
            <person name="Crous P.W."/>
            <person name="Henrissat B."/>
            <person name="Nehls U."/>
            <person name="Egli S."/>
            <person name="Spatafora J.W."/>
            <person name="Grigoriev I.V."/>
            <person name="Martin F.M."/>
        </authorList>
    </citation>
    <scope>NUCLEOTIDE SEQUENCE [LARGE SCALE GENOMIC DNA]</scope>
    <source>
        <strain evidence="6 7">CBS 207.34</strain>
    </source>
</reference>